<accession>A0A0D2X1C6</accession>
<comment type="similarity">
    <text evidence="2">Belongs to the SYG1 (TC 2.A.94) family.</text>
</comment>
<keyword evidence="5 7" id="KW-0472">Membrane</keyword>
<dbReference type="eggNOG" id="KOG1162">
    <property type="taxonomic scope" value="Eukaryota"/>
</dbReference>
<evidence type="ECO:0000313" key="11">
    <source>
        <dbReference type="Proteomes" id="UP000008743"/>
    </source>
</evidence>
<feature type="transmembrane region" description="Helical" evidence="7">
    <location>
        <begin position="767"/>
        <end position="787"/>
    </location>
</feature>
<feature type="domain" description="EXS" evidence="8">
    <location>
        <begin position="626"/>
        <end position="828"/>
    </location>
</feature>
<dbReference type="CDD" id="cd14447">
    <property type="entry name" value="SPX"/>
    <property type="match status" value="1"/>
</dbReference>
<feature type="compositionally biased region" description="Polar residues" evidence="6">
    <location>
        <begin position="277"/>
        <end position="287"/>
    </location>
</feature>
<feature type="region of interest" description="Disordered" evidence="6">
    <location>
        <begin position="266"/>
        <end position="287"/>
    </location>
</feature>
<dbReference type="OMA" id="ETSHFYT"/>
<dbReference type="Proteomes" id="UP000008743">
    <property type="component" value="Unassembled WGS sequence"/>
</dbReference>
<keyword evidence="11" id="KW-1185">Reference proteome</keyword>
<dbReference type="GO" id="GO:0005886">
    <property type="term" value="C:plasma membrane"/>
    <property type="evidence" value="ECO:0007669"/>
    <property type="project" value="TreeGrafter"/>
</dbReference>
<organism evidence="10 11">
    <name type="scientific">Capsaspora owczarzaki (strain ATCC 30864)</name>
    <dbReference type="NCBI Taxonomy" id="595528"/>
    <lineage>
        <taxon>Eukaryota</taxon>
        <taxon>Filasterea</taxon>
        <taxon>Capsaspora</taxon>
    </lineage>
</organism>
<evidence type="ECO:0000256" key="2">
    <source>
        <dbReference type="ARBA" id="ARBA00009665"/>
    </source>
</evidence>
<dbReference type="PANTHER" id="PTHR10783:SF103">
    <property type="entry name" value="SOLUTE CARRIER FAMILY 53 MEMBER 1"/>
    <property type="match status" value="1"/>
</dbReference>
<evidence type="ECO:0000256" key="5">
    <source>
        <dbReference type="ARBA" id="ARBA00023136"/>
    </source>
</evidence>
<proteinExistence type="inferred from homology"/>
<dbReference type="GO" id="GO:0005794">
    <property type="term" value="C:Golgi apparatus"/>
    <property type="evidence" value="ECO:0007669"/>
    <property type="project" value="TreeGrafter"/>
</dbReference>
<gene>
    <name evidence="10" type="ORF">CAOG_001872</name>
</gene>
<dbReference type="InParanoid" id="A0A0D2X1C6"/>
<feature type="transmembrane region" description="Helical" evidence="7">
    <location>
        <begin position="548"/>
        <end position="566"/>
    </location>
</feature>
<dbReference type="InterPro" id="IPR004342">
    <property type="entry name" value="EXS_C"/>
</dbReference>
<evidence type="ECO:0000256" key="4">
    <source>
        <dbReference type="ARBA" id="ARBA00022989"/>
    </source>
</evidence>
<dbReference type="PANTHER" id="PTHR10783">
    <property type="entry name" value="XENOTROPIC AND POLYTROPIC RETROVIRUS RECEPTOR 1-RELATED"/>
    <property type="match status" value="1"/>
</dbReference>
<feature type="transmembrane region" description="Helical" evidence="7">
    <location>
        <begin position="512"/>
        <end position="536"/>
    </location>
</feature>
<feature type="transmembrane region" description="Helical" evidence="7">
    <location>
        <begin position="434"/>
        <end position="454"/>
    </location>
</feature>
<dbReference type="Pfam" id="PF03105">
    <property type="entry name" value="SPX"/>
    <property type="match status" value="1"/>
</dbReference>
<evidence type="ECO:0000259" key="9">
    <source>
        <dbReference type="PROSITE" id="PS51382"/>
    </source>
</evidence>
<dbReference type="FunCoup" id="A0A0D2X1C6">
    <property type="interactions" value="200"/>
</dbReference>
<evidence type="ECO:0000256" key="1">
    <source>
        <dbReference type="ARBA" id="ARBA00004141"/>
    </source>
</evidence>
<evidence type="ECO:0000259" key="8">
    <source>
        <dbReference type="PROSITE" id="PS51380"/>
    </source>
</evidence>
<dbReference type="GO" id="GO:0016036">
    <property type="term" value="P:cellular response to phosphate starvation"/>
    <property type="evidence" value="ECO:0007669"/>
    <property type="project" value="TreeGrafter"/>
</dbReference>
<keyword evidence="4 7" id="KW-1133">Transmembrane helix</keyword>
<dbReference type="GO" id="GO:0000822">
    <property type="term" value="F:inositol hexakisphosphate binding"/>
    <property type="evidence" value="ECO:0007669"/>
    <property type="project" value="TreeGrafter"/>
</dbReference>
<feature type="transmembrane region" description="Helical" evidence="7">
    <location>
        <begin position="742"/>
        <end position="761"/>
    </location>
</feature>
<keyword evidence="10" id="KW-0675">Receptor</keyword>
<dbReference type="PROSITE" id="PS51380">
    <property type="entry name" value="EXS"/>
    <property type="match status" value="1"/>
</dbReference>
<dbReference type="AlphaFoldDB" id="A0A0D2X1C6"/>
<dbReference type="EMBL" id="KE346361">
    <property type="protein sequence ID" value="KJE90574.1"/>
    <property type="molecule type" value="Genomic_DNA"/>
</dbReference>
<feature type="domain" description="SPX" evidence="9">
    <location>
        <begin position="1"/>
        <end position="377"/>
    </location>
</feature>
<dbReference type="GO" id="GO:0006817">
    <property type="term" value="P:phosphate ion transport"/>
    <property type="evidence" value="ECO:0007669"/>
    <property type="project" value="TreeGrafter"/>
</dbReference>
<dbReference type="STRING" id="595528.A0A0D2X1C6"/>
<evidence type="ECO:0000256" key="3">
    <source>
        <dbReference type="ARBA" id="ARBA00022692"/>
    </source>
</evidence>
<feature type="transmembrane region" description="Helical" evidence="7">
    <location>
        <begin position="474"/>
        <end position="491"/>
    </location>
</feature>
<protein>
    <submittedName>
        <fullName evidence="10">Xenotropic and polytropic murine leukemia virus receptor xpr1</fullName>
    </submittedName>
</protein>
<dbReference type="OrthoDB" id="9970435at2759"/>
<dbReference type="PhylomeDB" id="A0A0D2X1C6"/>
<dbReference type="InterPro" id="IPR004331">
    <property type="entry name" value="SPX_dom"/>
</dbReference>
<evidence type="ECO:0000256" key="6">
    <source>
        <dbReference type="SAM" id="MobiDB-lite"/>
    </source>
</evidence>
<comment type="subcellular location">
    <subcellularLocation>
        <location evidence="1">Membrane</location>
        <topology evidence="1">Multi-pass membrane protein</topology>
    </subcellularLocation>
</comment>
<dbReference type="PROSITE" id="PS51382">
    <property type="entry name" value="SPX"/>
    <property type="match status" value="1"/>
</dbReference>
<evidence type="ECO:0000256" key="7">
    <source>
        <dbReference type="SAM" id="Phobius"/>
    </source>
</evidence>
<evidence type="ECO:0000313" key="10">
    <source>
        <dbReference type="EMBL" id="KJE90574.1"/>
    </source>
</evidence>
<keyword evidence="3 7" id="KW-0812">Transmembrane</keyword>
<sequence>MKFSKHIRRMALSEWNHQYLDYKQLKQQLKKVASATANFSSHSTSTRLLSTVEDDAQLVADQTRFLAAEAEFVRLFDDEVVKLNGCFTDKVREALTNYKALRHQVYLLEELRQTMAEESTAVDSATVERNNPTTTANLTTPISAFRLDFDAHRPELAHPASAPASALVDILNRRLARPAPVAQPRGRSQSIHSVIPSAMSAEDSETLAAAATVIAQAEGNEPSLTLGDVDETLPNPNADYKAFTAKEREERDRPIVIALTPGVPRSERARSTAAGMPSTSTGLTSTKMPASYGAIADTGSINHDGPPTLRQRVLRTLRPPPNQYKYARDQLAAAFREYYRFLDLVRAYHTLNHTACSKILKKHDKITGLQSRDVCLEKLKQEPFMTLLDALIPLTLECEKMYSSIRFGGNRKQAMGELRLAGKATVRPTSAFRLGSWTGMCLPLLVLVAIAVSARSSNPALADFTPMWLMYRGMMLPIFMLWLVAGNFWVFQKRKINFVLIFDFNPRDHLNFAQIAELAAFLTVTWCISLLCYTFSDSITFIPGRYNPLALAVFYVLFMLNPFNVLRRSARYWTLRIFGRVILSPFTQVRFADLWLGDQLISLVTALLDWEFLFCYYITGATTSTDCVHVSSGIRPFISVLPAFWRCMQCLRRYYDTRAVNPHLVNAGKYGVTLLVSILSSVDSSIREKDSTITWTDWRTTWVLASVASAMYSYIWDIKMDWSLGERAHGFLRKELAFHPKIVYYLAMFFDLVLRLFWTFTLAPQHAFEGVLSSQIFVSFLAFMEVARRCMWNLFRIENEHVSNCGQSRVIVDIPLPFERSENRESELSKVAYKYDTLPDEDAEISVSVTHHD</sequence>
<dbReference type="RefSeq" id="XP_004364740.1">
    <property type="nucleotide sequence ID" value="XM_004364683.2"/>
</dbReference>
<reference evidence="11" key="1">
    <citation type="submission" date="2011-02" db="EMBL/GenBank/DDBJ databases">
        <title>The Genome Sequence of Capsaspora owczarzaki ATCC 30864.</title>
        <authorList>
            <person name="Russ C."/>
            <person name="Cuomo C."/>
            <person name="Burger G."/>
            <person name="Gray M.W."/>
            <person name="Holland P.W.H."/>
            <person name="King N."/>
            <person name="Lang F.B.F."/>
            <person name="Roger A.J."/>
            <person name="Ruiz-Trillo I."/>
            <person name="Young S.K."/>
            <person name="Zeng Q."/>
            <person name="Gargeya S."/>
            <person name="Alvarado L."/>
            <person name="Berlin A."/>
            <person name="Chapman S.B."/>
            <person name="Chen Z."/>
            <person name="Freedman E."/>
            <person name="Gellesch M."/>
            <person name="Goldberg J."/>
            <person name="Griggs A."/>
            <person name="Gujja S."/>
            <person name="Heilman E."/>
            <person name="Heiman D."/>
            <person name="Howarth C."/>
            <person name="Mehta T."/>
            <person name="Neiman D."/>
            <person name="Pearson M."/>
            <person name="Roberts A."/>
            <person name="Saif S."/>
            <person name="Shea T."/>
            <person name="Shenoy N."/>
            <person name="Sisk P."/>
            <person name="Stolte C."/>
            <person name="Sykes S."/>
            <person name="White J."/>
            <person name="Yandava C."/>
            <person name="Haas B."/>
            <person name="Nusbaum C."/>
            <person name="Birren B."/>
        </authorList>
    </citation>
    <scope>NUCLEOTIDE SEQUENCE</scope>
    <source>
        <strain evidence="11">ATCC 30864</strain>
    </source>
</reference>
<dbReference type="Pfam" id="PF03124">
    <property type="entry name" value="EXS"/>
    <property type="match status" value="1"/>
</dbReference>
<name>A0A0D2X1C6_CAPO3</name>